<dbReference type="EMBL" id="LABX01000187">
    <property type="protein sequence ID" value="KMO30014.1"/>
    <property type="molecule type" value="Genomic_DNA"/>
</dbReference>
<accession>A0A0J6S8I1</accession>
<organism evidence="2 3">
    <name type="scientific">Methylobacterium aquaticum</name>
    <dbReference type="NCBI Taxonomy" id="270351"/>
    <lineage>
        <taxon>Bacteria</taxon>
        <taxon>Pseudomonadati</taxon>
        <taxon>Pseudomonadota</taxon>
        <taxon>Alphaproteobacteria</taxon>
        <taxon>Hyphomicrobiales</taxon>
        <taxon>Methylobacteriaceae</taxon>
        <taxon>Methylobacterium</taxon>
    </lineage>
</organism>
<gene>
    <name evidence="2" type="ORF">VP06_23225</name>
</gene>
<evidence type="ECO:0000313" key="2">
    <source>
        <dbReference type="EMBL" id="KMO30014.1"/>
    </source>
</evidence>
<proteinExistence type="predicted"/>
<evidence type="ECO:0000313" key="3">
    <source>
        <dbReference type="Proteomes" id="UP000035929"/>
    </source>
</evidence>
<evidence type="ECO:0000256" key="1">
    <source>
        <dbReference type="SAM" id="MobiDB-lite"/>
    </source>
</evidence>
<dbReference type="Proteomes" id="UP000035929">
    <property type="component" value="Unassembled WGS sequence"/>
</dbReference>
<feature type="region of interest" description="Disordered" evidence="1">
    <location>
        <begin position="1"/>
        <end position="24"/>
    </location>
</feature>
<comment type="caution">
    <text evidence="2">The sequence shown here is derived from an EMBL/GenBank/DDBJ whole genome shotgun (WGS) entry which is preliminary data.</text>
</comment>
<reference evidence="2 3" key="1">
    <citation type="submission" date="2015-03" db="EMBL/GenBank/DDBJ databases">
        <title>Genome sequencing of Methylobacterium aquaticum DSM16371 type strain.</title>
        <authorList>
            <person name="Chaudhry V."/>
            <person name="Patil P.B."/>
        </authorList>
    </citation>
    <scope>NUCLEOTIDE SEQUENCE [LARGE SCALE GENOMIC DNA]</scope>
    <source>
        <strain evidence="2 3">DSM 16371</strain>
    </source>
</reference>
<dbReference type="AlphaFoldDB" id="A0A0J6S8I1"/>
<name>A0A0J6S8I1_9HYPH</name>
<dbReference type="PATRIC" id="fig|270351.6.peg.2529"/>
<sequence>MRRRWFTGRSFLRDGERPGRVAPPGIRAKVEAGLAVGRASDARIGAAAKGSGELRGSQASEAEM</sequence>
<protein>
    <submittedName>
        <fullName evidence="2">Uncharacterized protein</fullName>
    </submittedName>
</protein>